<evidence type="ECO:0000313" key="1">
    <source>
        <dbReference type="EMBL" id="MBT1711021.1"/>
    </source>
</evidence>
<protein>
    <submittedName>
        <fullName evidence="1">Uncharacterized protein</fullName>
    </submittedName>
</protein>
<keyword evidence="2" id="KW-1185">Reference proteome</keyword>
<reference evidence="1 2" key="1">
    <citation type="submission" date="2021-05" db="EMBL/GenBank/DDBJ databases">
        <title>A Polyphasic approach of four new species of the genus Ohtaekwangia: Ohtaekwangia histidinii sp. nov., Ohtaekwangia cretensis sp. nov., Ohtaekwangia indiensis sp. nov., Ohtaekwangia reichenbachii sp. nov. from diverse environment.</title>
        <authorList>
            <person name="Octaviana S."/>
        </authorList>
    </citation>
    <scope>NUCLEOTIDE SEQUENCE [LARGE SCALE GENOMIC DNA]</scope>
    <source>
        <strain evidence="1 2">PWU5</strain>
    </source>
</reference>
<dbReference type="RefSeq" id="WP_254086599.1">
    <property type="nucleotide sequence ID" value="NZ_JAHESE010000028.1"/>
</dbReference>
<gene>
    <name evidence="1" type="ORF">KK062_22450</name>
</gene>
<dbReference type="Proteomes" id="UP001319080">
    <property type="component" value="Unassembled WGS sequence"/>
</dbReference>
<comment type="caution">
    <text evidence="1">The sequence shown here is derived from an EMBL/GenBank/DDBJ whole genome shotgun (WGS) entry which is preliminary data.</text>
</comment>
<proteinExistence type="predicted"/>
<organism evidence="1 2">
    <name type="scientific">Dawidia cretensis</name>
    <dbReference type="NCBI Taxonomy" id="2782350"/>
    <lineage>
        <taxon>Bacteria</taxon>
        <taxon>Pseudomonadati</taxon>
        <taxon>Bacteroidota</taxon>
        <taxon>Cytophagia</taxon>
        <taxon>Cytophagales</taxon>
        <taxon>Chryseotaleaceae</taxon>
        <taxon>Dawidia</taxon>
    </lineage>
</organism>
<dbReference type="AlphaFoldDB" id="A0AAP2E0X7"/>
<evidence type="ECO:0000313" key="2">
    <source>
        <dbReference type="Proteomes" id="UP001319080"/>
    </source>
</evidence>
<accession>A0AAP2E0X7</accession>
<dbReference type="EMBL" id="JAHESE010000028">
    <property type="protein sequence ID" value="MBT1711021.1"/>
    <property type="molecule type" value="Genomic_DNA"/>
</dbReference>
<sequence length="79" mass="9030">MNFIIRAKLNEIPIKGISVSAISKNTLFVITFLSTPEKFESFMEEYRKAMNSLVLNCSIYITRLSPAIFKTATHREVTN</sequence>
<name>A0AAP2E0X7_9BACT</name>